<dbReference type="InterPro" id="IPR005467">
    <property type="entry name" value="His_kinase_dom"/>
</dbReference>
<dbReference type="RefSeq" id="WP_154314482.1">
    <property type="nucleotide sequence ID" value="NZ_WKRA01000008.1"/>
</dbReference>
<dbReference type="InterPro" id="IPR036097">
    <property type="entry name" value="HisK_dim/P_sf"/>
</dbReference>
<protein>
    <recommendedName>
        <fullName evidence="3">histidine kinase</fullName>
        <ecNumber evidence="3">2.7.13.3</ecNumber>
    </recommendedName>
</protein>
<dbReference type="SMART" id="SM00387">
    <property type="entry name" value="HATPase_c"/>
    <property type="match status" value="1"/>
</dbReference>
<evidence type="ECO:0000256" key="4">
    <source>
        <dbReference type="ARBA" id="ARBA00022553"/>
    </source>
</evidence>
<evidence type="ECO:0000313" key="11">
    <source>
        <dbReference type="Proteomes" id="UP000431304"/>
    </source>
</evidence>
<evidence type="ECO:0000256" key="5">
    <source>
        <dbReference type="ARBA" id="ARBA00022679"/>
    </source>
</evidence>
<keyword evidence="8" id="KW-0812">Transmembrane</keyword>
<dbReference type="GO" id="GO:0005886">
    <property type="term" value="C:plasma membrane"/>
    <property type="evidence" value="ECO:0007669"/>
    <property type="project" value="TreeGrafter"/>
</dbReference>
<dbReference type="Gene3D" id="3.30.565.10">
    <property type="entry name" value="Histidine kinase-like ATPase, C-terminal domain"/>
    <property type="match status" value="1"/>
</dbReference>
<organism evidence="10 11">
    <name type="scientific">Eubacterium ramulus</name>
    <dbReference type="NCBI Taxonomy" id="39490"/>
    <lineage>
        <taxon>Bacteria</taxon>
        <taxon>Bacillati</taxon>
        <taxon>Bacillota</taxon>
        <taxon>Clostridia</taxon>
        <taxon>Eubacteriales</taxon>
        <taxon>Eubacteriaceae</taxon>
        <taxon>Eubacterium</taxon>
    </lineage>
</organism>
<reference evidence="10 11" key="1">
    <citation type="journal article" date="2019" name="Nat. Med.">
        <title>A library of human gut bacterial isolates paired with longitudinal multiomics data enables mechanistic microbiome research.</title>
        <authorList>
            <person name="Poyet M."/>
            <person name="Groussin M."/>
            <person name="Gibbons S.M."/>
            <person name="Avila-Pacheco J."/>
            <person name="Jiang X."/>
            <person name="Kearney S.M."/>
            <person name="Perrotta A.R."/>
            <person name="Berdy B."/>
            <person name="Zhao S."/>
            <person name="Lieberman T.D."/>
            <person name="Swanson P.K."/>
            <person name="Smith M."/>
            <person name="Roesemann S."/>
            <person name="Alexander J.E."/>
            <person name="Rich S.A."/>
            <person name="Livny J."/>
            <person name="Vlamakis H."/>
            <person name="Clish C."/>
            <person name="Bullock K."/>
            <person name="Deik A."/>
            <person name="Scott J."/>
            <person name="Pierce K.A."/>
            <person name="Xavier R.J."/>
            <person name="Alm E.J."/>
        </authorList>
    </citation>
    <scope>NUCLEOTIDE SEQUENCE [LARGE SCALE GENOMIC DNA]</scope>
    <source>
        <strain evidence="10 11">BIOML-A3</strain>
    </source>
</reference>
<evidence type="ECO:0000313" key="10">
    <source>
        <dbReference type="EMBL" id="MSD15733.1"/>
    </source>
</evidence>
<dbReference type="PROSITE" id="PS50109">
    <property type="entry name" value="HIS_KIN"/>
    <property type="match status" value="1"/>
</dbReference>
<dbReference type="Pfam" id="PF00512">
    <property type="entry name" value="HisKA"/>
    <property type="match status" value="1"/>
</dbReference>
<dbReference type="SMART" id="SM00388">
    <property type="entry name" value="HisKA"/>
    <property type="match status" value="1"/>
</dbReference>
<dbReference type="GO" id="GO:0004721">
    <property type="term" value="F:phosphoprotein phosphatase activity"/>
    <property type="evidence" value="ECO:0007669"/>
    <property type="project" value="TreeGrafter"/>
</dbReference>
<dbReference type="SUPFAM" id="SSF47384">
    <property type="entry name" value="Homodimeric domain of signal transducing histidine kinase"/>
    <property type="match status" value="1"/>
</dbReference>
<comment type="caution">
    <text evidence="10">The sequence shown here is derived from an EMBL/GenBank/DDBJ whole genome shotgun (WGS) entry which is preliminary data.</text>
</comment>
<feature type="domain" description="Histidine kinase" evidence="9">
    <location>
        <begin position="341"/>
        <end position="548"/>
    </location>
</feature>
<keyword evidence="5" id="KW-0808">Transferase</keyword>
<keyword evidence="7" id="KW-0902">Two-component regulatory system</keyword>
<dbReference type="EC" id="2.7.13.3" evidence="3"/>
<keyword evidence="8" id="KW-0472">Membrane</keyword>
<dbReference type="CDD" id="cd00082">
    <property type="entry name" value="HisKA"/>
    <property type="match status" value="1"/>
</dbReference>
<sequence>MKLKKLKKLWGERNKIWREYRTAFLIEIIFLCVAITATGLLIRMSQKGWEEKLQLMTKNVQNLVESNLDTRKAETETQLKNNVFIGLKNILPDTGNPQWDSQFGLKLQFLGETEEPISELENKEVGCIWTSYDQETKELKQEWISLKECIEKSESSENGEMNSFQTFYQKQDGQVRLKKLKGYYNGNVFNVSEVQFQSVTDENAVWNTPSVSSHYKSMVCRVANLADISEVELEEETLEQGGMELFVYLPAQKVQFALGSQPSKLQNHAEGRISGYNLTSYQIAFYADTFYLATHDGNLKTFTVPIWLIGQALAVLLIIVYLYLHKKRKELVSLRNTFINAMAHEMKTPAAVIKNSAECLEDGIHPEKRAEYISMIQKEADHMNKLLMSMLTYTRLSDSSCDLHMEECSLQTMMRSCCDHYIEQIEKKSIQVIWDIVEEESAICDKKMLSMVMDNFLSNAVRFCIPGGVIRLSVARNYVSVYNEGIQIPEERKKEIWTPMYLIDDSRTKTGTTSGMGLAISAIILKAHHAAYGVENVEGGVKFYLSLS</sequence>
<dbReference type="InterPro" id="IPR050351">
    <property type="entry name" value="BphY/WalK/GraS-like"/>
</dbReference>
<dbReference type="GO" id="GO:0000155">
    <property type="term" value="F:phosphorelay sensor kinase activity"/>
    <property type="evidence" value="ECO:0007669"/>
    <property type="project" value="InterPro"/>
</dbReference>
<accession>A0A844E2M2</accession>
<comment type="subcellular location">
    <subcellularLocation>
        <location evidence="2">Membrane</location>
    </subcellularLocation>
</comment>
<dbReference type="PANTHER" id="PTHR45453">
    <property type="entry name" value="PHOSPHATE REGULON SENSOR PROTEIN PHOR"/>
    <property type="match status" value="1"/>
</dbReference>
<dbReference type="Gene3D" id="1.10.287.130">
    <property type="match status" value="1"/>
</dbReference>
<dbReference type="SUPFAM" id="SSF55874">
    <property type="entry name" value="ATPase domain of HSP90 chaperone/DNA topoisomerase II/histidine kinase"/>
    <property type="match status" value="1"/>
</dbReference>
<proteinExistence type="predicted"/>
<dbReference type="GO" id="GO:0016036">
    <property type="term" value="P:cellular response to phosphate starvation"/>
    <property type="evidence" value="ECO:0007669"/>
    <property type="project" value="TreeGrafter"/>
</dbReference>
<feature type="transmembrane region" description="Helical" evidence="8">
    <location>
        <begin position="304"/>
        <end position="324"/>
    </location>
</feature>
<comment type="catalytic activity">
    <reaction evidence="1">
        <text>ATP + protein L-histidine = ADP + protein N-phospho-L-histidine.</text>
        <dbReference type="EC" id="2.7.13.3"/>
    </reaction>
</comment>
<keyword evidence="6" id="KW-0418">Kinase</keyword>
<evidence type="ECO:0000256" key="6">
    <source>
        <dbReference type="ARBA" id="ARBA00022777"/>
    </source>
</evidence>
<name>A0A844E2M2_EUBRA</name>
<dbReference type="Proteomes" id="UP000431304">
    <property type="component" value="Unassembled WGS sequence"/>
</dbReference>
<dbReference type="Pfam" id="PF02518">
    <property type="entry name" value="HATPase_c"/>
    <property type="match status" value="1"/>
</dbReference>
<evidence type="ECO:0000256" key="8">
    <source>
        <dbReference type="SAM" id="Phobius"/>
    </source>
</evidence>
<feature type="transmembrane region" description="Helical" evidence="8">
    <location>
        <begin position="20"/>
        <end position="42"/>
    </location>
</feature>
<dbReference type="InterPro" id="IPR003661">
    <property type="entry name" value="HisK_dim/P_dom"/>
</dbReference>
<evidence type="ECO:0000256" key="3">
    <source>
        <dbReference type="ARBA" id="ARBA00012438"/>
    </source>
</evidence>
<evidence type="ECO:0000256" key="7">
    <source>
        <dbReference type="ARBA" id="ARBA00023012"/>
    </source>
</evidence>
<evidence type="ECO:0000259" key="9">
    <source>
        <dbReference type="PROSITE" id="PS50109"/>
    </source>
</evidence>
<evidence type="ECO:0000256" key="2">
    <source>
        <dbReference type="ARBA" id="ARBA00004370"/>
    </source>
</evidence>
<evidence type="ECO:0000256" key="1">
    <source>
        <dbReference type="ARBA" id="ARBA00000085"/>
    </source>
</evidence>
<keyword evidence="4" id="KW-0597">Phosphoprotein</keyword>
<dbReference type="PANTHER" id="PTHR45453:SF1">
    <property type="entry name" value="PHOSPHATE REGULON SENSOR PROTEIN PHOR"/>
    <property type="match status" value="1"/>
</dbReference>
<gene>
    <name evidence="10" type="ORF">GKE72_06525</name>
</gene>
<dbReference type="InterPro" id="IPR036890">
    <property type="entry name" value="HATPase_C_sf"/>
</dbReference>
<keyword evidence="8" id="KW-1133">Transmembrane helix</keyword>
<dbReference type="InterPro" id="IPR003594">
    <property type="entry name" value="HATPase_dom"/>
</dbReference>
<dbReference type="AlphaFoldDB" id="A0A844E2M2"/>
<dbReference type="EMBL" id="WKRA01000008">
    <property type="protein sequence ID" value="MSD15733.1"/>
    <property type="molecule type" value="Genomic_DNA"/>
</dbReference>